<evidence type="ECO:0000256" key="5">
    <source>
        <dbReference type="ARBA" id="ARBA00022989"/>
    </source>
</evidence>
<gene>
    <name evidence="10" type="ORF">FRACYDRAFT_270430</name>
</gene>
<evidence type="ECO:0000313" key="10">
    <source>
        <dbReference type="EMBL" id="OEU12681.1"/>
    </source>
</evidence>
<dbReference type="Proteomes" id="UP000095751">
    <property type="component" value="Unassembled WGS sequence"/>
</dbReference>
<organism evidence="10 11">
    <name type="scientific">Fragilariopsis cylindrus CCMP1102</name>
    <dbReference type="NCBI Taxonomy" id="635003"/>
    <lineage>
        <taxon>Eukaryota</taxon>
        <taxon>Sar</taxon>
        <taxon>Stramenopiles</taxon>
        <taxon>Ochrophyta</taxon>
        <taxon>Bacillariophyta</taxon>
        <taxon>Bacillariophyceae</taxon>
        <taxon>Bacillariophycidae</taxon>
        <taxon>Bacillariales</taxon>
        <taxon>Bacillariaceae</taxon>
        <taxon>Fragilariopsis</taxon>
    </lineage>
</organism>
<dbReference type="GO" id="GO:0016051">
    <property type="term" value="P:carbohydrate biosynthetic process"/>
    <property type="evidence" value="ECO:0007669"/>
    <property type="project" value="InterPro"/>
</dbReference>
<dbReference type="Pfam" id="PF03567">
    <property type="entry name" value="Sulfotransfer_2"/>
    <property type="match status" value="1"/>
</dbReference>
<comment type="subcellular location">
    <subcellularLocation>
        <location evidence="1">Golgi apparatus membrane</location>
        <topology evidence="1">Single-pass type II membrane protein</topology>
    </subcellularLocation>
</comment>
<evidence type="ECO:0000256" key="3">
    <source>
        <dbReference type="ARBA" id="ARBA00022679"/>
    </source>
</evidence>
<keyword evidence="6" id="KW-0333">Golgi apparatus</keyword>
<sequence length="368" mass="43143">MEEKYWKYIDFVGHMSNMKDDTEKLLKRVGAWEKYGQTGWGPYRNESIVQGSSPSSSSGSSTQSHATGSSNKIHQWYNPEKERLVEKFYANDYKNELFNFKIVNLTQPVIDGKVLKSSDTIYRRDDWDAAPIVVEKYKLIFFTLPYIAATKWKQSFRRMEQLDDWKDIGGPKGLPHDPERNGLKYLYDFPLKQAEDMMTNPEWTKAIFVRSPKDRFLSIFYHMSRNREHVENRCCPHRPGCSSALDDMPSFIELMQMCFSINWAPFSERFDKRWWSYINFIGKIEDIHIDSEKLLSKIGAWELIGENGWGSDGKEPIFIKDENAFASVHDSLGRYSPTADKLLDAFYKADYENEYLNFTSKKVYVMEH</sequence>
<dbReference type="InterPro" id="IPR018011">
    <property type="entry name" value="Carb_sulfotrans_8-10"/>
</dbReference>
<feature type="compositionally biased region" description="Low complexity" evidence="9">
    <location>
        <begin position="51"/>
        <end position="70"/>
    </location>
</feature>
<evidence type="ECO:0000256" key="8">
    <source>
        <dbReference type="ARBA" id="ARBA00023180"/>
    </source>
</evidence>
<dbReference type="InterPro" id="IPR005331">
    <property type="entry name" value="Sulfotransferase"/>
</dbReference>
<keyword evidence="11" id="KW-1185">Reference proteome</keyword>
<dbReference type="EMBL" id="KV784364">
    <property type="protein sequence ID" value="OEU12681.1"/>
    <property type="molecule type" value="Genomic_DNA"/>
</dbReference>
<dbReference type="KEGG" id="fcy:FRACYDRAFT_270430"/>
<dbReference type="AlphaFoldDB" id="A0A1E7F3C9"/>
<evidence type="ECO:0000256" key="9">
    <source>
        <dbReference type="SAM" id="MobiDB-lite"/>
    </source>
</evidence>
<dbReference type="PANTHER" id="PTHR12137">
    <property type="entry name" value="CARBOHYDRATE SULFOTRANSFERASE"/>
    <property type="match status" value="1"/>
</dbReference>
<dbReference type="OrthoDB" id="206904at2759"/>
<name>A0A1E7F3C9_9STRA</name>
<evidence type="ECO:0000256" key="1">
    <source>
        <dbReference type="ARBA" id="ARBA00004323"/>
    </source>
</evidence>
<comment type="similarity">
    <text evidence="2">Belongs to the sulfotransferase 2 family.</text>
</comment>
<protein>
    <recommendedName>
        <fullName evidence="12">Sulfotransferase domain-containing protein</fullName>
    </recommendedName>
</protein>
<keyword evidence="5" id="KW-1133">Transmembrane helix</keyword>
<keyword evidence="7" id="KW-0472">Membrane</keyword>
<evidence type="ECO:0008006" key="12">
    <source>
        <dbReference type="Google" id="ProtNLM"/>
    </source>
</evidence>
<accession>A0A1E7F3C9</accession>
<dbReference type="PANTHER" id="PTHR12137:SF54">
    <property type="entry name" value="CARBOHYDRATE SULFOTRANSFERASE"/>
    <property type="match status" value="1"/>
</dbReference>
<evidence type="ECO:0000256" key="6">
    <source>
        <dbReference type="ARBA" id="ARBA00023034"/>
    </source>
</evidence>
<dbReference type="GO" id="GO:0008146">
    <property type="term" value="F:sulfotransferase activity"/>
    <property type="evidence" value="ECO:0007669"/>
    <property type="project" value="InterPro"/>
</dbReference>
<keyword evidence="8" id="KW-0325">Glycoprotein</keyword>
<feature type="region of interest" description="Disordered" evidence="9">
    <location>
        <begin position="46"/>
        <end position="72"/>
    </location>
</feature>
<reference evidence="10 11" key="1">
    <citation type="submission" date="2016-09" db="EMBL/GenBank/DDBJ databases">
        <title>Extensive genetic diversity and differential bi-allelic expression allows diatom success in the polar Southern Ocean.</title>
        <authorList>
            <consortium name="DOE Joint Genome Institute"/>
            <person name="Mock T."/>
            <person name="Otillar R.P."/>
            <person name="Strauss J."/>
            <person name="Dupont C."/>
            <person name="Frickenhaus S."/>
            <person name="Maumus F."/>
            <person name="Mcmullan M."/>
            <person name="Sanges R."/>
            <person name="Schmutz J."/>
            <person name="Toseland A."/>
            <person name="Valas R."/>
            <person name="Veluchamy A."/>
            <person name="Ward B.J."/>
            <person name="Allen A."/>
            <person name="Barry K."/>
            <person name="Falciatore A."/>
            <person name="Ferrante M."/>
            <person name="Fortunato A.E."/>
            <person name="Gloeckner G."/>
            <person name="Gruber A."/>
            <person name="Hipkin R."/>
            <person name="Janech M."/>
            <person name="Kroth P."/>
            <person name="Leese F."/>
            <person name="Lindquist E."/>
            <person name="Lyon B.R."/>
            <person name="Martin J."/>
            <person name="Mayer C."/>
            <person name="Parker M."/>
            <person name="Quesneville H."/>
            <person name="Raymond J."/>
            <person name="Uhlig C."/>
            <person name="Valentin K.U."/>
            <person name="Worden A.Z."/>
            <person name="Armbrust E.V."/>
            <person name="Bowler C."/>
            <person name="Green B."/>
            <person name="Moulton V."/>
            <person name="Van Oosterhout C."/>
            <person name="Grigoriev I."/>
        </authorList>
    </citation>
    <scope>NUCLEOTIDE SEQUENCE [LARGE SCALE GENOMIC DNA]</scope>
    <source>
        <strain evidence="10 11">CCMP1102</strain>
    </source>
</reference>
<keyword evidence="4" id="KW-0812">Transmembrane</keyword>
<evidence type="ECO:0000256" key="4">
    <source>
        <dbReference type="ARBA" id="ARBA00022692"/>
    </source>
</evidence>
<evidence type="ECO:0000313" key="11">
    <source>
        <dbReference type="Proteomes" id="UP000095751"/>
    </source>
</evidence>
<proteinExistence type="inferred from homology"/>
<evidence type="ECO:0000256" key="7">
    <source>
        <dbReference type="ARBA" id="ARBA00023136"/>
    </source>
</evidence>
<evidence type="ECO:0000256" key="2">
    <source>
        <dbReference type="ARBA" id="ARBA00006339"/>
    </source>
</evidence>
<keyword evidence="3" id="KW-0808">Transferase</keyword>
<dbReference type="GO" id="GO:0000139">
    <property type="term" value="C:Golgi membrane"/>
    <property type="evidence" value="ECO:0007669"/>
    <property type="project" value="UniProtKB-SubCell"/>
</dbReference>
<dbReference type="InParanoid" id="A0A1E7F3C9"/>